<sequence>MGEQRRTYSLPRLMFDGDESKYELWETKMLGHFLLSGLKDTVLREPQSETEIAADAKKNADAYAELILLLDDKSLSLFMRDAPNDGRKALEILRGYYAGKGKPRIISFYTMLTSLQKANDESVMDYIIRAETAITALRNAVQNCNFEETEKIKAAESSDSVMKTHGKAGRRPAKTNAHEWSKDDAEIMCFKCGTKGHRARACRQKVWCSICRRDTHKDATCRRKDIKDKKDGVSKASEDVEDYAFKVRDRETSTQRQPTCSIKENSLMVDTGATFHIITDITMFKSFDSTFRPEKHSVELADGTRCNGVAQRKGNAEVFLIDSGGQQRKAMLKDALFIPSYPQSIFSVKAATAKGATVVFKENKDTLINNDGTKFNIHVYGKLYNLHAGTKSSDKCNACHDIQTWHEILGHCNYKDVIKLQGTVEGMKIKGKTGRPEQECEVCIQGKFAQTRNRDPDVRSKAPLQMVHTDLAGPVATESMDGYKYVQSFTDDYSSVVFVYFLKRKSDTVQATEKFLADVSPYGKECDQKQHKEV</sequence>
<dbReference type="InterPro" id="IPR012337">
    <property type="entry name" value="RNaseH-like_sf"/>
</dbReference>
<keyword evidence="16" id="KW-0863">Zinc-finger</keyword>
<dbReference type="GO" id="GO:0005524">
    <property type="term" value="F:ATP binding"/>
    <property type="evidence" value="ECO:0007669"/>
    <property type="project" value="UniProtKB-KW"/>
</dbReference>
<evidence type="ECO:0000313" key="20">
    <source>
        <dbReference type="Proteomes" id="UP001205998"/>
    </source>
</evidence>
<keyword evidence="16" id="KW-0862">Zinc</keyword>
<dbReference type="SUPFAM" id="SSF57756">
    <property type="entry name" value="Retrovirus zinc finger-like domains"/>
    <property type="match status" value="1"/>
</dbReference>
<keyword evidence="11" id="KW-0229">DNA integration</keyword>
<keyword evidence="13" id="KW-0239">DNA-directed DNA polymerase</keyword>
<dbReference type="GO" id="GO:0015074">
    <property type="term" value="P:DNA integration"/>
    <property type="evidence" value="ECO:0007669"/>
    <property type="project" value="UniProtKB-KW"/>
</dbReference>
<evidence type="ECO:0000256" key="12">
    <source>
        <dbReference type="ARBA" id="ARBA00022918"/>
    </source>
</evidence>
<name>A0AAD5FL67_SILAS</name>
<reference evidence="19" key="1">
    <citation type="submission" date="2018-07" db="EMBL/GenBank/DDBJ databases">
        <title>Comparative genomics of catfishes provides insights into carnivory and benthic adaptation.</title>
        <authorList>
            <person name="Zhang Y."/>
            <person name="Wang D."/>
            <person name="Peng Z."/>
            <person name="Zheng S."/>
            <person name="Shao F."/>
            <person name="Tao W."/>
        </authorList>
    </citation>
    <scope>NUCLEOTIDE SEQUENCE</scope>
    <source>
        <strain evidence="19">Chongqing</strain>
    </source>
</reference>
<evidence type="ECO:0000256" key="8">
    <source>
        <dbReference type="ARBA" id="ARBA00022801"/>
    </source>
</evidence>
<keyword evidence="15" id="KW-0233">DNA recombination</keyword>
<comment type="caution">
    <text evidence="19">The sequence shown here is derived from an EMBL/GenBank/DDBJ whole genome shotgun (WGS) entry which is preliminary data.</text>
</comment>
<gene>
    <name evidence="19" type="ORF">C0J50_19125</name>
</gene>
<dbReference type="EMBL" id="MU551633">
    <property type="protein sequence ID" value="KAI5621190.1"/>
    <property type="molecule type" value="Genomic_DNA"/>
</dbReference>
<keyword evidence="10" id="KW-0460">Magnesium</keyword>
<dbReference type="GO" id="GO:0003676">
    <property type="term" value="F:nucleic acid binding"/>
    <property type="evidence" value="ECO:0007669"/>
    <property type="project" value="InterPro"/>
</dbReference>
<evidence type="ECO:0000256" key="16">
    <source>
        <dbReference type="PROSITE-ProRule" id="PRU00047"/>
    </source>
</evidence>
<dbReference type="InterPro" id="IPR054722">
    <property type="entry name" value="PolX-like_BBD"/>
</dbReference>
<dbReference type="GO" id="GO:0004519">
    <property type="term" value="F:endonuclease activity"/>
    <property type="evidence" value="ECO:0007669"/>
    <property type="project" value="UniProtKB-KW"/>
</dbReference>
<proteinExistence type="predicted"/>
<dbReference type="PROSITE" id="PS50158">
    <property type="entry name" value="ZF_CCHC"/>
    <property type="match status" value="1"/>
</dbReference>
<evidence type="ECO:0000256" key="7">
    <source>
        <dbReference type="ARBA" id="ARBA00022759"/>
    </source>
</evidence>
<keyword evidence="20" id="KW-1185">Reference proteome</keyword>
<evidence type="ECO:0000256" key="6">
    <source>
        <dbReference type="ARBA" id="ARBA00022741"/>
    </source>
</evidence>
<evidence type="ECO:0000313" key="19">
    <source>
        <dbReference type="EMBL" id="KAI5621190.1"/>
    </source>
</evidence>
<dbReference type="InterPro" id="IPR001878">
    <property type="entry name" value="Znf_CCHC"/>
</dbReference>
<keyword evidence="5" id="KW-0479">Metal-binding</keyword>
<accession>A0AAD5FL67</accession>
<feature type="domain" description="CCHC-type" evidence="18">
    <location>
        <begin position="189"/>
        <end position="204"/>
    </location>
</feature>
<dbReference type="InterPro" id="IPR036397">
    <property type="entry name" value="RNaseH_sf"/>
</dbReference>
<evidence type="ECO:0000256" key="9">
    <source>
        <dbReference type="ARBA" id="ARBA00022840"/>
    </source>
</evidence>
<keyword evidence="4" id="KW-0540">Nuclease</keyword>
<keyword evidence="3" id="KW-0645">Protease</keyword>
<dbReference type="GO" id="GO:0008270">
    <property type="term" value="F:zinc ion binding"/>
    <property type="evidence" value="ECO:0007669"/>
    <property type="project" value="UniProtKB-KW"/>
</dbReference>
<evidence type="ECO:0000256" key="5">
    <source>
        <dbReference type="ARBA" id="ARBA00022723"/>
    </source>
</evidence>
<evidence type="ECO:0000256" key="10">
    <source>
        <dbReference type="ARBA" id="ARBA00022842"/>
    </source>
</evidence>
<dbReference type="Gene3D" id="4.10.60.10">
    <property type="entry name" value="Zinc finger, CCHC-type"/>
    <property type="match status" value="1"/>
</dbReference>
<evidence type="ECO:0000256" key="17">
    <source>
        <dbReference type="SAM" id="MobiDB-lite"/>
    </source>
</evidence>
<evidence type="ECO:0000256" key="2">
    <source>
        <dbReference type="ARBA" id="ARBA00022612"/>
    </source>
</evidence>
<dbReference type="Pfam" id="PF22936">
    <property type="entry name" value="Pol_BBD"/>
    <property type="match status" value="1"/>
</dbReference>
<keyword evidence="14" id="KW-0917">Virion maturation</keyword>
<dbReference type="Proteomes" id="UP001205998">
    <property type="component" value="Unassembled WGS sequence"/>
</dbReference>
<evidence type="ECO:0000256" key="14">
    <source>
        <dbReference type="ARBA" id="ARBA00023113"/>
    </source>
</evidence>
<evidence type="ECO:0000256" key="4">
    <source>
        <dbReference type="ARBA" id="ARBA00022722"/>
    </source>
</evidence>
<dbReference type="GO" id="GO:0003887">
    <property type="term" value="F:DNA-directed DNA polymerase activity"/>
    <property type="evidence" value="ECO:0007669"/>
    <property type="project" value="UniProtKB-KW"/>
</dbReference>
<evidence type="ECO:0000256" key="1">
    <source>
        <dbReference type="ARBA" id="ARBA00002180"/>
    </source>
</evidence>
<dbReference type="InterPro" id="IPR039537">
    <property type="entry name" value="Retrotran_Ty1/copia-like"/>
</dbReference>
<keyword evidence="9" id="KW-0067">ATP-binding</keyword>
<dbReference type="GO" id="GO:0006310">
    <property type="term" value="P:DNA recombination"/>
    <property type="evidence" value="ECO:0007669"/>
    <property type="project" value="UniProtKB-KW"/>
</dbReference>
<keyword evidence="2" id="KW-1188">Viral release from host cell</keyword>
<keyword evidence="8" id="KW-0378">Hydrolase</keyword>
<organism evidence="19 20">
    <name type="scientific">Silurus asotus</name>
    <name type="common">Amur catfish</name>
    <name type="synonym">Parasilurus asotus</name>
    <dbReference type="NCBI Taxonomy" id="30991"/>
    <lineage>
        <taxon>Eukaryota</taxon>
        <taxon>Metazoa</taxon>
        <taxon>Chordata</taxon>
        <taxon>Craniata</taxon>
        <taxon>Vertebrata</taxon>
        <taxon>Euteleostomi</taxon>
        <taxon>Actinopterygii</taxon>
        <taxon>Neopterygii</taxon>
        <taxon>Teleostei</taxon>
        <taxon>Ostariophysi</taxon>
        <taxon>Siluriformes</taxon>
        <taxon>Siluridae</taxon>
        <taxon>Silurus</taxon>
    </lineage>
</organism>
<evidence type="ECO:0000259" key="18">
    <source>
        <dbReference type="PROSITE" id="PS50158"/>
    </source>
</evidence>
<dbReference type="GO" id="GO:0008233">
    <property type="term" value="F:peptidase activity"/>
    <property type="evidence" value="ECO:0007669"/>
    <property type="project" value="UniProtKB-KW"/>
</dbReference>
<dbReference type="Gene3D" id="3.30.420.10">
    <property type="entry name" value="Ribonuclease H-like superfamily/Ribonuclease H"/>
    <property type="match status" value="1"/>
</dbReference>
<evidence type="ECO:0000256" key="3">
    <source>
        <dbReference type="ARBA" id="ARBA00022670"/>
    </source>
</evidence>
<dbReference type="AlphaFoldDB" id="A0AAD5FL67"/>
<evidence type="ECO:0000256" key="13">
    <source>
        <dbReference type="ARBA" id="ARBA00022932"/>
    </source>
</evidence>
<feature type="region of interest" description="Disordered" evidence="17">
    <location>
        <begin position="157"/>
        <end position="177"/>
    </location>
</feature>
<dbReference type="InterPro" id="IPR036875">
    <property type="entry name" value="Znf_CCHC_sf"/>
</dbReference>
<comment type="function">
    <text evidence="1">The aspartyl protease (PR) mediates the proteolytic cleavages of the Gag and Gag-Pol polyproteins after assembly of the VLP.</text>
</comment>
<dbReference type="SUPFAM" id="SSF53098">
    <property type="entry name" value="Ribonuclease H-like"/>
    <property type="match status" value="1"/>
</dbReference>
<dbReference type="PANTHER" id="PTHR42648:SF11">
    <property type="entry name" value="TRANSPOSON TY4-P GAG-POL POLYPROTEIN"/>
    <property type="match status" value="1"/>
</dbReference>
<protein>
    <recommendedName>
        <fullName evidence="18">CCHC-type domain-containing protein</fullName>
    </recommendedName>
</protein>
<keyword evidence="12" id="KW-0695">RNA-directed DNA polymerase</keyword>
<dbReference type="GO" id="GO:0006508">
    <property type="term" value="P:proteolysis"/>
    <property type="evidence" value="ECO:0007669"/>
    <property type="project" value="UniProtKB-KW"/>
</dbReference>
<evidence type="ECO:0000256" key="15">
    <source>
        <dbReference type="ARBA" id="ARBA00023172"/>
    </source>
</evidence>
<keyword evidence="6" id="KW-0547">Nucleotide-binding</keyword>
<keyword evidence="13" id="KW-0548">Nucleotidyltransferase</keyword>
<feature type="compositionally biased region" description="Basic residues" evidence="17">
    <location>
        <begin position="164"/>
        <end position="173"/>
    </location>
</feature>
<dbReference type="GO" id="GO:0003964">
    <property type="term" value="F:RNA-directed DNA polymerase activity"/>
    <property type="evidence" value="ECO:0007669"/>
    <property type="project" value="UniProtKB-KW"/>
</dbReference>
<keyword evidence="13" id="KW-0808">Transferase</keyword>
<evidence type="ECO:0000256" key="11">
    <source>
        <dbReference type="ARBA" id="ARBA00022908"/>
    </source>
</evidence>
<dbReference type="PANTHER" id="PTHR42648">
    <property type="entry name" value="TRANSPOSASE, PUTATIVE-RELATED"/>
    <property type="match status" value="1"/>
</dbReference>
<keyword evidence="7" id="KW-0255">Endonuclease</keyword>